<dbReference type="Pfam" id="PF00004">
    <property type="entry name" value="AAA"/>
    <property type="match status" value="1"/>
</dbReference>
<dbReference type="GO" id="GO:0005524">
    <property type="term" value="F:ATP binding"/>
    <property type="evidence" value="ECO:0007669"/>
    <property type="project" value="UniProtKB-KW"/>
</dbReference>
<dbReference type="CDD" id="cd19510">
    <property type="entry name" value="RecA-like_BCS1"/>
    <property type="match status" value="1"/>
</dbReference>
<dbReference type="EMBL" id="CM029045">
    <property type="protein sequence ID" value="KAG2599407.1"/>
    <property type="molecule type" value="Genomic_DNA"/>
</dbReference>
<organism evidence="8 9">
    <name type="scientific">Panicum virgatum</name>
    <name type="common">Blackwell switchgrass</name>
    <dbReference type="NCBI Taxonomy" id="38727"/>
    <lineage>
        <taxon>Eukaryota</taxon>
        <taxon>Viridiplantae</taxon>
        <taxon>Streptophyta</taxon>
        <taxon>Embryophyta</taxon>
        <taxon>Tracheophyta</taxon>
        <taxon>Spermatophyta</taxon>
        <taxon>Magnoliopsida</taxon>
        <taxon>Liliopsida</taxon>
        <taxon>Poales</taxon>
        <taxon>Poaceae</taxon>
        <taxon>PACMAD clade</taxon>
        <taxon>Panicoideae</taxon>
        <taxon>Panicodae</taxon>
        <taxon>Paniceae</taxon>
        <taxon>Panicinae</taxon>
        <taxon>Panicum</taxon>
        <taxon>Panicum sect. Hiantes</taxon>
    </lineage>
</organism>
<dbReference type="InterPro" id="IPR027417">
    <property type="entry name" value="P-loop_NTPase"/>
</dbReference>
<gene>
    <name evidence="8" type="ORF">PVAP13_5KG454200</name>
</gene>
<comment type="similarity">
    <text evidence="2">Belongs to the AAA ATPase family. BCS1 subfamily.</text>
</comment>
<keyword evidence="3" id="KW-0460">Magnesium</keyword>
<dbReference type="InterPro" id="IPR050747">
    <property type="entry name" value="Mitochondrial_chaperone_BCS1"/>
</dbReference>
<dbReference type="InterPro" id="IPR003960">
    <property type="entry name" value="ATPase_AAA_CS"/>
</dbReference>
<name>A0A8T0SMP9_PANVG</name>
<reference evidence="8" key="1">
    <citation type="submission" date="2020-05" db="EMBL/GenBank/DDBJ databases">
        <title>WGS assembly of Panicum virgatum.</title>
        <authorList>
            <person name="Lovell J.T."/>
            <person name="Jenkins J."/>
            <person name="Shu S."/>
            <person name="Juenger T.E."/>
            <person name="Schmutz J."/>
        </authorList>
    </citation>
    <scope>NUCLEOTIDE SEQUENCE</scope>
    <source>
        <strain evidence="8">AP13</strain>
    </source>
</reference>
<dbReference type="GO" id="GO:0016887">
    <property type="term" value="F:ATP hydrolysis activity"/>
    <property type="evidence" value="ECO:0007669"/>
    <property type="project" value="InterPro"/>
</dbReference>
<keyword evidence="9" id="KW-1185">Reference proteome</keyword>
<feature type="region of interest" description="Disordered" evidence="6">
    <location>
        <begin position="1"/>
        <end position="66"/>
    </location>
</feature>
<dbReference type="Gene3D" id="6.10.280.40">
    <property type="match status" value="1"/>
</dbReference>
<evidence type="ECO:0000256" key="4">
    <source>
        <dbReference type="ARBA" id="ARBA00049360"/>
    </source>
</evidence>
<sequence>MAQSPNQLHEQLRETASDPRTNSAHVDESGPPFFPLCSQSQSPRGSLIGAPRRSDQQKPPRAMASPANGALERYKSAITAATSVVGAAMLLRRLVAGVLPAGAPPLVGALLLLPPPSARRHAVVIEEFDGAFYNRVFLAARAYVSTLLAAAPTGAPSVVKASLPRGAGAEQITLAMRPGTAVVDVFRGAELTWRLSGGGGRRRAEGSAGEAFRLSFDARHKDVALGAYLPFVMARVEAMAREQRQAKLYSNEWGKWRPVRLRNACTLASLAMDAALRQDVVDDLDRFLGRKGYYERTGRAWKRGYLIHGPPGTGKSSLVAAISNHLHFDVYDLDLGAVRSNTELRKLLIRMKSRSIVLVEDVDCALAAAPRREADGGSDGSSPASKHQKVTLSGLLNMVDGLWSSSGHERILIFTTNHMDRLDPALLRPGRMDRHIHMGYCGAGAFRELAATYHGVGDHPLLPEIEALLREVDAAPAELAERLLATDDAGAALESAARLLRDRKAGVEEDGAGYVKQKLHAGPRRPRPRPAPAPAPGRGASAARRVVLDEEILLGVSRRQGRGSGR</sequence>
<dbReference type="SMART" id="SM00382">
    <property type="entry name" value="AAA"/>
    <property type="match status" value="1"/>
</dbReference>
<keyword evidence="5" id="KW-0547">Nucleotide-binding</keyword>
<feature type="domain" description="AAA+ ATPase" evidence="7">
    <location>
        <begin position="301"/>
        <end position="442"/>
    </location>
</feature>
<accession>A0A8T0SMP9</accession>
<evidence type="ECO:0000256" key="1">
    <source>
        <dbReference type="ARBA" id="ARBA00001946"/>
    </source>
</evidence>
<dbReference type="PANTHER" id="PTHR23070">
    <property type="entry name" value="BCS1 AAA-TYPE ATPASE"/>
    <property type="match status" value="1"/>
</dbReference>
<comment type="cofactor">
    <cofactor evidence="1">
        <name>Mg(2+)</name>
        <dbReference type="ChEBI" id="CHEBI:18420"/>
    </cofactor>
</comment>
<dbReference type="Proteomes" id="UP000823388">
    <property type="component" value="Chromosome 5K"/>
</dbReference>
<proteinExistence type="inferred from homology"/>
<evidence type="ECO:0000259" key="7">
    <source>
        <dbReference type="SMART" id="SM00382"/>
    </source>
</evidence>
<dbReference type="AlphaFoldDB" id="A0A8T0SMP9"/>
<dbReference type="PROSITE" id="PS00674">
    <property type="entry name" value="AAA"/>
    <property type="match status" value="1"/>
</dbReference>
<dbReference type="InterPro" id="IPR003593">
    <property type="entry name" value="AAA+_ATPase"/>
</dbReference>
<feature type="region of interest" description="Disordered" evidence="6">
    <location>
        <begin position="511"/>
        <end position="544"/>
    </location>
</feature>
<dbReference type="InterPro" id="IPR003959">
    <property type="entry name" value="ATPase_AAA_core"/>
</dbReference>
<dbReference type="Pfam" id="PF14363">
    <property type="entry name" value="AAA_assoc"/>
    <property type="match status" value="1"/>
</dbReference>
<comment type="caution">
    <text evidence="8">The sequence shown here is derived from an EMBL/GenBank/DDBJ whole genome shotgun (WGS) entry which is preliminary data.</text>
</comment>
<dbReference type="GO" id="GO:0006950">
    <property type="term" value="P:response to stress"/>
    <property type="evidence" value="ECO:0007669"/>
    <property type="project" value="UniProtKB-ARBA"/>
</dbReference>
<feature type="compositionally biased region" description="Basic residues" evidence="6">
    <location>
        <begin position="517"/>
        <end position="528"/>
    </location>
</feature>
<evidence type="ECO:0000256" key="6">
    <source>
        <dbReference type="SAM" id="MobiDB-lite"/>
    </source>
</evidence>
<dbReference type="SUPFAM" id="SSF52540">
    <property type="entry name" value="P-loop containing nucleoside triphosphate hydrolases"/>
    <property type="match status" value="1"/>
</dbReference>
<dbReference type="OrthoDB" id="10251412at2759"/>
<evidence type="ECO:0000256" key="2">
    <source>
        <dbReference type="ARBA" id="ARBA00007448"/>
    </source>
</evidence>
<evidence type="ECO:0000313" key="9">
    <source>
        <dbReference type="Proteomes" id="UP000823388"/>
    </source>
</evidence>
<protein>
    <recommendedName>
        <fullName evidence="7">AAA+ ATPase domain-containing protein</fullName>
    </recommendedName>
</protein>
<dbReference type="Pfam" id="PF25568">
    <property type="entry name" value="AAA_lid_At3g28540"/>
    <property type="match status" value="1"/>
</dbReference>
<evidence type="ECO:0000256" key="3">
    <source>
        <dbReference type="ARBA" id="ARBA00022842"/>
    </source>
</evidence>
<evidence type="ECO:0000256" key="5">
    <source>
        <dbReference type="RuleBase" id="RU003651"/>
    </source>
</evidence>
<comment type="catalytic activity">
    <reaction evidence="4">
        <text>ATP + H2O = ADP + phosphate + H(+)</text>
        <dbReference type="Rhea" id="RHEA:13065"/>
        <dbReference type="ChEBI" id="CHEBI:15377"/>
        <dbReference type="ChEBI" id="CHEBI:15378"/>
        <dbReference type="ChEBI" id="CHEBI:30616"/>
        <dbReference type="ChEBI" id="CHEBI:43474"/>
        <dbReference type="ChEBI" id="CHEBI:456216"/>
    </reaction>
</comment>
<evidence type="ECO:0000313" key="8">
    <source>
        <dbReference type="EMBL" id="KAG2599407.1"/>
    </source>
</evidence>
<dbReference type="InterPro" id="IPR058017">
    <property type="entry name" value="At3g28540-like_C"/>
</dbReference>
<keyword evidence="5" id="KW-0067">ATP-binding</keyword>
<dbReference type="InterPro" id="IPR025753">
    <property type="entry name" value="AAA_N_dom"/>
</dbReference>
<dbReference type="Gene3D" id="3.40.50.300">
    <property type="entry name" value="P-loop containing nucleotide triphosphate hydrolases"/>
    <property type="match status" value="1"/>
</dbReference>